<proteinExistence type="predicted"/>
<evidence type="ECO:0000313" key="3">
    <source>
        <dbReference type="Proteomes" id="UP000294575"/>
    </source>
</evidence>
<dbReference type="RefSeq" id="WP_133539576.1">
    <property type="nucleotide sequence ID" value="NZ_LNJZ01000007.1"/>
</dbReference>
<evidence type="ECO:0000313" key="2">
    <source>
        <dbReference type="EMBL" id="TDQ40009.1"/>
    </source>
</evidence>
<dbReference type="Gene3D" id="3.30.1330.60">
    <property type="entry name" value="OmpA-like domain"/>
    <property type="match status" value="1"/>
</dbReference>
<keyword evidence="1" id="KW-0732">Signal</keyword>
<sequence>MVRLALVASLVALISGCAGNTATTDRQDAAVSALSAAEWSQVQQEKLQVVLDGTPYVLTEVSGGWLIRIAEKDTFNPHRPELLLPAALGNIGQITRHLAQDPDVAVMVVGIATGQYKLKSKEQVSHERAQSVASIFRLNRVPGHRLKTLGVSHGEDIDGRLGVALLVVPEQELHHRVSKDHTQVVAMLTRR</sequence>
<comment type="caution">
    <text evidence="2">The sequence shown here is derived from an EMBL/GenBank/DDBJ whole genome shotgun (WGS) entry which is preliminary data.</text>
</comment>
<accession>A0A4R6U5U2</accession>
<keyword evidence="3" id="KW-1185">Reference proteome</keyword>
<dbReference type="InterPro" id="IPR036737">
    <property type="entry name" value="OmpA-like_sf"/>
</dbReference>
<reference evidence="2 3" key="1">
    <citation type="submission" date="2019-03" db="EMBL/GenBank/DDBJ databases">
        <title>Genomic Encyclopedia of Type Strains, Phase IV (KMG-IV): sequencing the most valuable type-strain genomes for metagenomic binning, comparative biology and taxonomic classification.</title>
        <authorList>
            <person name="Goeker M."/>
        </authorList>
    </citation>
    <scope>NUCLEOTIDE SEQUENCE [LARGE SCALE GENOMIC DNA]</scope>
    <source>
        <strain evidence="2 3">DSM 28679</strain>
    </source>
</reference>
<dbReference type="SUPFAM" id="SSF103088">
    <property type="entry name" value="OmpA-like"/>
    <property type="match status" value="1"/>
</dbReference>
<name>A0A4R6U5U2_9GAMM</name>
<protein>
    <submittedName>
        <fullName evidence="2">Outer membrane protein OmpA-like peptidoglycan-associated protein</fullName>
    </submittedName>
</protein>
<dbReference type="PROSITE" id="PS51257">
    <property type="entry name" value="PROKAR_LIPOPROTEIN"/>
    <property type="match status" value="1"/>
</dbReference>
<dbReference type="Proteomes" id="UP000294575">
    <property type="component" value="Unassembled WGS sequence"/>
</dbReference>
<gene>
    <name evidence="2" type="ORF">DFQ45_101141</name>
</gene>
<evidence type="ECO:0000256" key="1">
    <source>
        <dbReference type="SAM" id="SignalP"/>
    </source>
</evidence>
<dbReference type="OrthoDB" id="7030052at2"/>
<feature type="chain" id="PRO_5020918924" evidence="1">
    <location>
        <begin position="21"/>
        <end position="191"/>
    </location>
</feature>
<feature type="signal peptide" evidence="1">
    <location>
        <begin position="1"/>
        <end position="20"/>
    </location>
</feature>
<dbReference type="AlphaFoldDB" id="A0A4R6U5U2"/>
<dbReference type="EMBL" id="SNYK01000001">
    <property type="protein sequence ID" value="TDQ40009.1"/>
    <property type="molecule type" value="Genomic_DNA"/>
</dbReference>
<organism evidence="2 3">
    <name type="scientific">Thiopseudomonas denitrificans</name>
    <dbReference type="NCBI Taxonomy" id="1501432"/>
    <lineage>
        <taxon>Bacteria</taxon>
        <taxon>Pseudomonadati</taxon>
        <taxon>Pseudomonadota</taxon>
        <taxon>Gammaproteobacteria</taxon>
        <taxon>Pseudomonadales</taxon>
        <taxon>Pseudomonadaceae</taxon>
        <taxon>Thiopseudomonas</taxon>
    </lineage>
</organism>